<evidence type="ECO:0000313" key="1">
    <source>
        <dbReference type="EMBL" id="CAD7578037.1"/>
    </source>
</evidence>
<accession>A0A7R9PCM3</accession>
<reference evidence="1" key="1">
    <citation type="submission" date="2020-11" db="EMBL/GenBank/DDBJ databases">
        <authorList>
            <person name="Tran Van P."/>
        </authorList>
    </citation>
    <scope>NUCLEOTIDE SEQUENCE</scope>
</reference>
<name>A0A7R9PCM3_TIMCA</name>
<dbReference type="EMBL" id="OE186695">
    <property type="protein sequence ID" value="CAD7578037.1"/>
    <property type="molecule type" value="Genomic_DNA"/>
</dbReference>
<sequence>MTGRSRFETRSGLTRVIPCKEECTFLRVSKKYEASHILLAAHVSEGSVCSTCRIPLPPPPSLSFLLDLPPHTHTHTHKSIPTVDDGRCLFASWERSEATFPRYGSPTHTHTHIRTLAGCVRAKLCACNSRPSDSGTRWTRDFRVWGAEREDKKKHVTLFFGVVPEMCRCDVILARSQHPRWTSSKCMKPMLPRKLTSSARINLNQHWNVLEDLVTCEISNHVMQHGRWEDSGDTSLSNEINENLANEMLERDSADLCSSSLVQPHFSERVTRPRFCSALVLRRTCETTVIVTRAVDLT</sequence>
<protein>
    <submittedName>
        <fullName evidence="1">(California timema) hypothetical protein</fullName>
    </submittedName>
</protein>
<dbReference type="AlphaFoldDB" id="A0A7R9PCM3"/>
<gene>
    <name evidence="1" type="ORF">TCMB3V08_LOCUS10578</name>
</gene>
<organism evidence="1">
    <name type="scientific">Timema californicum</name>
    <name type="common">California timema</name>
    <name type="synonym">Walking stick</name>
    <dbReference type="NCBI Taxonomy" id="61474"/>
    <lineage>
        <taxon>Eukaryota</taxon>
        <taxon>Metazoa</taxon>
        <taxon>Ecdysozoa</taxon>
        <taxon>Arthropoda</taxon>
        <taxon>Hexapoda</taxon>
        <taxon>Insecta</taxon>
        <taxon>Pterygota</taxon>
        <taxon>Neoptera</taxon>
        <taxon>Polyneoptera</taxon>
        <taxon>Phasmatodea</taxon>
        <taxon>Timematodea</taxon>
        <taxon>Timematoidea</taxon>
        <taxon>Timematidae</taxon>
        <taxon>Timema</taxon>
    </lineage>
</organism>
<proteinExistence type="predicted"/>